<evidence type="ECO:0000259" key="7">
    <source>
        <dbReference type="Pfam" id="PF01765"/>
    </source>
</evidence>
<name>A0A2U1E4S8_9FIRM</name>
<feature type="domain" description="Ribosome recycling factor" evidence="7">
    <location>
        <begin position="21"/>
        <end position="183"/>
    </location>
</feature>
<keyword evidence="9" id="KW-1185">Reference proteome</keyword>
<evidence type="ECO:0000313" key="8">
    <source>
        <dbReference type="EMBL" id="PVY94679.1"/>
    </source>
</evidence>
<dbReference type="Gene3D" id="1.10.132.20">
    <property type="entry name" value="Ribosome-recycling factor"/>
    <property type="match status" value="1"/>
</dbReference>
<accession>A0A2U1E4S8</accession>
<evidence type="ECO:0000256" key="1">
    <source>
        <dbReference type="ARBA" id="ARBA00004496"/>
    </source>
</evidence>
<dbReference type="InterPro" id="IPR023584">
    <property type="entry name" value="Ribosome_recyc_fac_dom"/>
</dbReference>
<gene>
    <name evidence="5" type="primary">frr</name>
    <name evidence="8" type="ORF">C7381_104185</name>
</gene>
<dbReference type="PANTHER" id="PTHR20982:SF3">
    <property type="entry name" value="MITOCHONDRIAL RIBOSOME RECYCLING FACTOR PSEUDO 1"/>
    <property type="match status" value="1"/>
</dbReference>
<proteinExistence type="inferred from homology"/>
<keyword evidence="4 5" id="KW-0648">Protein biosynthesis</keyword>
<dbReference type="HAMAP" id="MF_00040">
    <property type="entry name" value="RRF"/>
    <property type="match status" value="1"/>
</dbReference>
<keyword evidence="6" id="KW-0175">Coiled coil</keyword>
<keyword evidence="3 5" id="KW-0963">Cytoplasm</keyword>
<dbReference type="Pfam" id="PF01765">
    <property type="entry name" value="RRF"/>
    <property type="match status" value="1"/>
</dbReference>
<sequence length="185" mass="21119">MTTQVFKAAEEKMNKSIEVYKEDLGSIRAGRANPSLLDRVEVDYYGVMTPLRQISNVSAPEPRLIQIQPWDANVIPAIEKAILSSDLGLNPSNDGKVVRLVIPQLTEERRKDLTKLVSKNAEDAKVNIRNIRRDLMDEIKKLEKDKAITEDEQFQAEDKAQKLTDDMIKDIDKIAEEKQKEIMEI</sequence>
<reference evidence="8 9" key="1">
    <citation type="submission" date="2018-04" db="EMBL/GenBank/DDBJ databases">
        <title>Genomic Encyclopedia of Type Strains, Phase IV (KMG-IV): sequencing the most valuable type-strain genomes for metagenomic binning, comparative biology and taxonomic classification.</title>
        <authorList>
            <person name="Goeker M."/>
        </authorList>
    </citation>
    <scope>NUCLEOTIDE SEQUENCE [LARGE SCALE GENOMIC DNA]</scope>
    <source>
        <strain evidence="8 9">DSM 20705</strain>
    </source>
</reference>
<dbReference type="GO" id="GO:0005737">
    <property type="term" value="C:cytoplasm"/>
    <property type="evidence" value="ECO:0007669"/>
    <property type="project" value="UniProtKB-SubCell"/>
</dbReference>
<dbReference type="CDD" id="cd00520">
    <property type="entry name" value="RRF"/>
    <property type="match status" value="1"/>
</dbReference>
<dbReference type="Proteomes" id="UP000245793">
    <property type="component" value="Unassembled WGS sequence"/>
</dbReference>
<evidence type="ECO:0000256" key="2">
    <source>
        <dbReference type="ARBA" id="ARBA00005912"/>
    </source>
</evidence>
<dbReference type="PANTHER" id="PTHR20982">
    <property type="entry name" value="RIBOSOME RECYCLING FACTOR"/>
    <property type="match status" value="1"/>
</dbReference>
<evidence type="ECO:0000256" key="5">
    <source>
        <dbReference type="HAMAP-Rule" id="MF_00040"/>
    </source>
</evidence>
<dbReference type="Gene3D" id="3.30.1360.40">
    <property type="match status" value="1"/>
</dbReference>
<organism evidence="8 9">
    <name type="scientific">Ezakiella coagulans</name>
    <dbReference type="NCBI Taxonomy" id="46507"/>
    <lineage>
        <taxon>Bacteria</taxon>
        <taxon>Bacillati</taxon>
        <taxon>Bacillota</taxon>
        <taxon>Tissierellia</taxon>
        <taxon>Ezakiella</taxon>
    </lineage>
</organism>
<dbReference type="InterPro" id="IPR002661">
    <property type="entry name" value="Ribosome_recyc_fac"/>
</dbReference>
<dbReference type="NCBIfam" id="TIGR00496">
    <property type="entry name" value="frr"/>
    <property type="match status" value="1"/>
</dbReference>
<evidence type="ECO:0000256" key="4">
    <source>
        <dbReference type="ARBA" id="ARBA00022917"/>
    </source>
</evidence>
<dbReference type="FunFam" id="1.10.132.20:FF:000001">
    <property type="entry name" value="Ribosome-recycling factor"/>
    <property type="match status" value="1"/>
</dbReference>
<feature type="coiled-coil region" evidence="6">
    <location>
        <begin position="125"/>
        <end position="159"/>
    </location>
</feature>
<dbReference type="SUPFAM" id="SSF55194">
    <property type="entry name" value="Ribosome recycling factor, RRF"/>
    <property type="match status" value="1"/>
</dbReference>
<dbReference type="AlphaFoldDB" id="A0A2U1E4S8"/>
<dbReference type="RefSeq" id="WP_034547715.1">
    <property type="nucleotide sequence ID" value="NZ_CAUPJO010000007.1"/>
</dbReference>
<evidence type="ECO:0000256" key="6">
    <source>
        <dbReference type="SAM" id="Coils"/>
    </source>
</evidence>
<comment type="function">
    <text evidence="5">Responsible for the release of ribosomes from messenger RNA at the termination of protein biosynthesis. May increase the efficiency of translation by recycling ribosomes from one round of translation to another.</text>
</comment>
<dbReference type="InterPro" id="IPR036191">
    <property type="entry name" value="RRF_sf"/>
</dbReference>
<dbReference type="FunFam" id="3.30.1360.40:FF:000001">
    <property type="entry name" value="Ribosome-recycling factor"/>
    <property type="match status" value="1"/>
</dbReference>
<comment type="similarity">
    <text evidence="2 5">Belongs to the RRF family.</text>
</comment>
<protein>
    <recommendedName>
        <fullName evidence="5">Ribosome-recycling factor</fullName>
        <shortName evidence="5">RRF</shortName>
    </recommendedName>
    <alternativeName>
        <fullName evidence="5">Ribosome-releasing factor</fullName>
    </alternativeName>
</protein>
<comment type="caution">
    <text evidence="8">The sequence shown here is derived from an EMBL/GenBank/DDBJ whole genome shotgun (WGS) entry which is preliminary data.</text>
</comment>
<dbReference type="GO" id="GO:0006415">
    <property type="term" value="P:translational termination"/>
    <property type="evidence" value="ECO:0007669"/>
    <property type="project" value="UniProtKB-UniRule"/>
</dbReference>
<evidence type="ECO:0000256" key="3">
    <source>
        <dbReference type="ARBA" id="ARBA00022490"/>
    </source>
</evidence>
<comment type="subcellular location">
    <subcellularLocation>
        <location evidence="1 5">Cytoplasm</location>
    </subcellularLocation>
</comment>
<dbReference type="EMBL" id="QEKV01000004">
    <property type="protein sequence ID" value="PVY94679.1"/>
    <property type="molecule type" value="Genomic_DNA"/>
</dbReference>
<evidence type="ECO:0000313" key="9">
    <source>
        <dbReference type="Proteomes" id="UP000245793"/>
    </source>
</evidence>
<dbReference type="GO" id="GO:0043023">
    <property type="term" value="F:ribosomal large subunit binding"/>
    <property type="evidence" value="ECO:0007669"/>
    <property type="project" value="TreeGrafter"/>
</dbReference>